<evidence type="ECO:0000313" key="2">
    <source>
        <dbReference type="Proteomes" id="UP000257109"/>
    </source>
</evidence>
<feature type="non-terminal residue" evidence="1">
    <location>
        <position position="1"/>
    </location>
</feature>
<protein>
    <recommendedName>
        <fullName evidence="3">Retrotransposon gag domain-containing protein</fullName>
    </recommendedName>
</protein>
<evidence type="ECO:0008006" key="3">
    <source>
        <dbReference type="Google" id="ProtNLM"/>
    </source>
</evidence>
<dbReference type="PANTHER" id="PTHR35046:SF19">
    <property type="entry name" value="OS08G0315200 PROTEIN"/>
    <property type="match status" value="1"/>
</dbReference>
<comment type="caution">
    <text evidence="1">The sequence shown here is derived from an EMBL/GenBank/DDBJ whole genome shotgun (WGS) entry which is preliminary data.</text>
</comment>
<dbReference type="PANTHER" id="PTHR35046">
    <property type="entry name" value="ZINC KNUCKLE (CCHC-TYPE) FAMILY PROTEIN"/>
    <property type="match status" value="1"/>
</dbReference>
<organism evidence="1 2">
    <name type="scientific">Mucuna pruriens</name>
    <name type="common">Velvet bean</name>
    <name type="synonym">Dolichos pruriens</name>
    <dbReference type="NCBI Taxonomy" id="157652"/>
    <lineage>
        <taxon>Eukaryota</taxon>
        <taxon>Viridiplantae</taxon>
        <taxon>Streptophyta</taxon>
        <taxon>Embryophyta</taxon>
        <taxon>Tracheophyta</taxon>
        <taxon>Spermatophyta</taxon>
        <taxon>Magnoliopsida</taxon>
        <taxon>eudicotyledons</taxon>
        <taxon>Gunneridae</taxon>
        <taxon>Pentapetalae</taxon>
        <taxon>rosids</taxon>
        <taxon>fabids</taxon>
        <taxon>Fabales</taxon>
        <taxon>Fabaceae</taxon>
        <taxon>Papilionoideae</taxon>
        <taxon>50 kb inversion clade</taxon>
        <taxon>NPAAA clade</taxon>
        <taxon>indigoferoid/millettioid clade</taxon>
        <taxon>Phaseoleae</taxon>
        <taxon>Mucuna</taxon>
    </lineage>
</organism>
<evidence type="ECO:0000313" key="1">
    <source>
        <dbReference type="EMBL" id="RDX83267.1"/>
    </source>
</evidence>
<proteinExistence type="predicted"/>
<dbReference type="OrthoDB" id="1934635at2759"/>
<dbReference type="Proteomes" id="UP000257109">
    <property type="component" value="Unassembled WGS sequence"/>
</dbReference>
<dbReference type="AlphaFoldDB" id="A0A371FY71"/>
<reference evidence="1" key="1">
    <citation type="submission" date="2018-05" db="EMBL/GenBank/DDBJ databases">
        <title>Draft genome of Mucuna pruriens seed.</title>
        <authorList>
            <person name="Nnadi N.E."/>
            <person name="Vos R."/>
            <person name="Hasami M.H."/>
            <person name="Devisetty U.K."/>
            <person name="Aguiy J.C."/>
        </authorList>
    </citation>
    <scope>NUCLEOTIDE SEQUENCE [LARGE SCALE GENOMIC DNA]</scope>
    <source>
        <strain evidence="1">JCA_2017</strain>
    </source>
</reference>
<keyword evidence="2" id="KW-1185">Reference proteome</keyword>
<gene>
    <name evidence="1" type="ORF">CR513_35832</name>
</gene>
<sequence length="234" mass="27765">MPSYPSVNFTAHMISIFGIVVDPAKVEIILLRKEFSVFHGGRHERLGRVERRRREEMRERHGRRGEEPRREEIDIAKFKIPQFLLVTLEFGKYALPWWTQMLDDIRRRVRDPYEDWVVLKWFIRGIFVPPYIRYLHNKLQGLYQGSWSEEEYHKKMEKGQKETTSTRTPVAPRTSNIKLFKFLGKEHIAFQCPNRRVMIVKDDGEIKSESSIGELSSSSNAEVMVLTMTETCFW</sequence>
<accession>A0A371FY71</accession>
<dbReference type="EMBL" id="QJKJ01007403">
    <property type="protein sequence ID" value="RDX83267.1"/>
    <property type="molecule type" value="Genomic_DNA"/>
</dbReference>
<name>A0A371FY71_MUCPR</name>